<evidence type="ECO:0000313" key="2">
    <source>
        <dbReference type="EMBL" id="HBU52169.1"/>
    </source>
</evidence>
<dbReference type="RefSeq" id="WP_272965263.1">
    <property type="nucleotide sequence ID" value="NZ_CALBIY010000020.1"/>
</dbReference>
<dbReference type="InterPro" id="IPR010982">
    <property type="entry name" value="Lambda_DNA-bd_dom_sf"/>
</dbReference>
<dbReference type="GO" id="GO:0003677">
    <property type="term" value="F:DNA binding"/>
    <property type="evidence" value="ECO:0007669"/>
    <property type="project" value="InterPro"/>
</dbReference>
<dbReference type="SUPFAM" id="SSF47413">
    <property type="entry name" value="lambda repressor-like DNA-binding domains"/>
    <property type="match status" value="1"/>
</dbReference>
<dbReference type="Pfam" id="PF14549">
    <property type="entry name" value="P22_Cro"/>
    <property type="match status" value="1"/>
</dbReference>
<evidence type="ECO:0000313" key="3">
    <source>
        <dbReference type="Proteomes" id="UP000263517"/>
    </source>
</evidence>
<reference evidence="3 4" key="1">
    <citation type="journal article" date="2018" name="Nat. Biotechnol.">
        <title>A standardized bacterial taxonomy based on genome phylogeny substantially revises the tree of life.</title>
        <authorList>
            <person name="Parks D.H."/>
            <person name="Chuvochina M."/>
            <person name="Waite D.W."/>
            <person name="Rinke C."/>
            <person name="Skarshewski A."/>
            <person name="Chaumeil P.A."/>
            <person name="Hugenholtz P."/>
        </authorList>
    </citation>
    <scope>NUCLEOTIDE SEQUENCE [LARGE SCALE GENOMIC DNA]</scope>
    <source>
        <strain evidence="2">UBA11621</strain>
        <strain evidence="1">UBA11978</strain>
    </source>
</reference>
<dbReference type="Proteomes" id="UP000263517">
    <property type="component" value="Unassembled WGS sequence"/>
</dbReference>
<evidence type="ECO:0000313" key="1">
    <source>
        <dbReference type="EMBL" id="HAW74927.1"/>
    </source>
</evidence>
<gene>
    <name evidence="1" type="ORF">DCW74_04225</name>
    <name evidence="2" type="ORF">DEB45_13005</name>
</gene>
<dbReference type="EMBL" id="DONK01000198">
    <property type="protein sequence ID" value="HBU52169.1"/>
    <property type="molecule type" value="Genomic_DNA"/>
</dbReference>
<proteinExistence type="predicted"/>
<dbReference type="AlphaFoldDB" id="A0A350P0W0"/>
<organism evidence="1 3">
    <name type="scientific">Alteromonas australica</name>
    <dbReference type="NCBI Taxonomy" id="589873"/>
    <lineage>
        <taxon>Bacteria</taxon>
        <taxon>Pseudomonadati</taxon>
        <taxon>Pseudomonadota</taxon>
        <taxon>Gammaproteobacteria</taxon>
        <taxon>Alteromonadales</taxon>
        <taxon>Alteromonadaceae</taxon>
        <taxon>Alteromonas/Salinimonas group</taxon>
        <taxon>Alteromonas</taxon>
    </lineage>
</organism>
<name>A0A350P0W0_9ALTE</name>
<accession>A0A350P0W0</accession>
<protein>
    <submittedName>
        <fullName evidence="1">Cro/Cl family transcriptional regulator</fullName>
    </submittedName>
</protein>
<sequence length="61" mass="6694">MVKKEVIEYFGSCTAIAEKLGVSKSSVSQWGEIIPPLRAYQIERLTGGQLKAEEPELKKAG</sequence>
<comment type="caution">
    <text evidence="1">The sequence shown here is derived from an EMBL/GenBank/DDBJ whole genome shotgun (WGS) entry which is preliminary data.</text>
</comment>
<evidence type="ECO:0000313" key="4">
    <source>
        <dbReference type="Proteomes" id="UP000264779"/>
    </source>
</evidence>
<dbReference type="Proteomes" id="UP000264779">
    <property type="component" value="Unassembled WGS sequence"/>
</dbReference>
<dbReference type="EMBL" id="DNAN01000145">
    <property type="protein sequence ID" value="HAW74927.1"/>
    <property type="molecule type" value="Genomic_DNA"/>
</dbReference>
<dbReference type="Gene3D" id="1.10.260.40">
    <property type="entry name" value="lambda repressor-like DNA-binding domains"/>
    <property type="match status" value="1"/>
</dbReference>